<sequence length="298" mass="33199">MSDHFHNPKDASATNSKLLLCSLFITVSFMIVEVIGGVLSGSLTLLADAGHMFADAFALFLSWFSIIISQKPADNQRTFGYHRFQVIAAFINGISLLALTLWIIYEAINKIYNPTPINGHILFYIGALGLIVNSISFIILRQGNHEDMNIKSAIIHVLSDLLGSLAAVAAGIVIIFTGKVIADPLLSLFVSLLLLKATYRLIINSGHILLQGAPSGLTAETIIDEIKKYIPEIKNIHHFHIWSLYTGKNYITLHINLAKEEHDYSKILKKTKEILHDKFDIEHSTIQIEYDECIDLDC</sequence>
<evidence type="ECO:0000256" key="8">
    <source>
        <dbReference type="ARBA" id="ARBA00023136"/>
    </source>
</evidence>
<dbReference type="SUPFAM" id="SSF161111">
    <property type="entry name" value="Cation efflux protein transmembrane domain-like"/>
    <property type="match status" value="1"/>
</dbReference>
<dbReference type="InterPro" id="IPR058533">
    <property type="entry name" value="Cation_efflux_TM"/>
</dbReference>
<feature type="transmembrane region" description="Helical" evidence="9">
    <location>
        <begin position="152"/>
        <end position="178"/>
    </location>
</feature>
<feature type="transmembrane region" description="Helical" evidence="9">
    <location>
        <begin position="184"/>
        <end position="202"/>
    </location>
</feature>
<evidence type="ECO:0000256" key="1">
    <source>
        <dbReference type="ARBA" id="ARBA00004141"/>
    </source>
</evidence>
<evidence type="ECO:0000256" key="5">
    <source>
        <dbReference type="ARBA" id="ARBA00022906"/>
    </source>
</evidence>
<evidence type="ECO:0000256" key="6">
    <source>
        <dbReference type="ARBA" id="ARBA00022989"/>
    </source>
</evidence>
<keyword evidence="3" id="KW-0813">Transport</keyword>
<evidence type="ECO:0000256" key="7">
    <source>
        <dbReference type="ARBA" id="ARBA00023065"/>
    </source>
</evidence>
<dbReference type="InterPro" id="IPR027469">
    <property type="entry name" value="Cation_efflux_TMD_sf"/>
</dbReference>
<dbReference type="Proteomes" id="UP001291687">
    <property type="component" value="Unassembled WGS sequence"/>
</dbReference>
<keyword evidence="13" id="KW-1185">Reference proteome</keyword>
<dbReference type="InterPro" id="IPR027470">
    <property type="entry name" value="Cation_efflux_CTD"/>
</dbReference>
<dbReference type="InterPro" id="IPR002524">
    <property type="entry name" value="Cation_efflux"/>
</dbReference>
<dbReference type="PANTHER" id="PTHR11562:SF17">
    <property type="entry name" value="RE54080P-RELATED"/>
    <property type="match status" value="1"/>
</dbReference>
<dbReference type="Gene3D" id="1.20.1510.10">
    <property type="entry name" value="Cation efflux protein transmembrane domain"/>
    <property type="match status" value="1"/>
</dbReference>
<dbReference type="EMBL" id="JARJFB010000061">
    <property type="protein sequence ID" value="MEA0970925.1"/>
    <property type="molecule type" value="Genomic_DNA"/>
</dbReference>
<keyword evidence="6 9" id="KW-1133">Transmembrane helix</keyword>
<proteinExistence type="inferred from homology"/>
<protein>
    <submittedName>
        <fullName evidence="12">Cation transporter</fullName>
    </submittedName>
</protein>
<feature type="transmembrane region" description="Helical" evidence="9">
    <location>
        <begin position="81"/>
        <end position="105"/>
    </location>
</feature>
<feature type="transmembrane region" description="Helical" evidence="9">
    <location>
        <begin position="18"/>
        <end position="39"/>
    </location>
</feature>
<name>A0ABU5NCN9_9RICK</name>
<evidence type="ECO:0000259" key="10">
    <source>
        <dbReference type="Pfam" id="PF01545"/>
    </source>
</evidence>
<comment type="subcellular location">
    <subcellularLocation>
        <location evidence="1">Membrane</location>
        <topology evidence="1">Multi-pass membrane protein</topology>
    </subcellularLocation>
</comment>
<feature type="domain" description="Cation efflux protein cytoplasmic" evidence="11">
    <location>
        <begin position="216"/>
        <end position="289"/>
    </location>
</feature>
<organism evidence="12 13">
    <name type="scientific">Candidatus Megaera venefica</name>
    <dbReference type="NCBI Taxonomy" id="2055910"/>
    <lineage>
        <taxon>Bacteria</taxon>
        <taxon>Pseudomonadati</taxon>
        <taxon>Pseudomonadota</taxon>
        <taxon>Alphaproteobacteria</taxon>
        <taxon>Rickettsiales</taxon>
        <taxon>Rickettsiaceae</taxon>
        <taxon>Candidatus Megaera</taxon>
    </lineage>
</organism>
<dbReference type="Pfam" id="PF16916">
    <property type="entry name" value="ZT_dimer"/>
    <property type="match status" value="1"/>
</dbReference>
<keyword evidence="7" id="KW-0406">Ion transport</keyword>
<keyword evidence="5" id="KW-0862">Zinc</keyword>
<dbReference type="PANTHER" id="PTHR11562">
    <property type="entry name" value="CATION EFFLUX PROTEIN/ ZINC TRANSPORTER"/>
    <property type="match status" value="1"/>
</dbReference>
<dbReference type="InterPro" id="IPR050681">
    <property type="entry name" value="CDF/SLC30A"/>
</dbReference>
<evidence type="ECO:0000256" key="2">
    <source>
        <dbReference type="ARBA" id="ARBA00008873"/>
    </source>
</evidence>
<evidence type="ECO:0000256" key="3">
    <source>
        <dbReference type="ARBA" id="ARBA00022448"/>
    </source>
</evidence>
<keyword evidence="8 9" id="KW-0472">Membrane</keyword>
<evidence type="ECO:0000256" key="9">
    <source>
        <dbReference type="SAM" id="Phobius"/>
    </source>
</evidence>
<comment type="caution">
    <text evidence="12">The sequence shown here is derived from an EMBL/GenBank/DDBJ whole genome shotgun (WGS) entry which is preliminary data.</text>
</comment>
<gene>
    <name evidence="12" type="ORF">Megvenef_00894</name>
</gene>
<keyword evidence="4 9" id="KW-0812">Transmembrane</keyword>
<keyword evidence="5" id="KW-0864">Zinc transport</keyword>
<evidence type="ECO:0000259" key="11">
    <source>
        <dbReference type="Pfam" id="PF16916"/>
    </source>
</evidence>
<dbReference type="NCBIfam" id="TIGR01297">
    <property type="entry name" value="CDF"/>
    <property type="match status" value="1"/>
</dbReference>
<dbReference type="RefSeq" id="WP_322776822.1">
    <property type="nucleotide sequence ID" value="NZ_JARJFB010000061.1"/>
</dbReference>
<feature type="domain" description="Cation efflux protein transmembrane" evidence="10">
    <location>
        <begin position="20"/>
        <end position="210"/>
    </location>
</feature>
<evidence type="ECO:0000313" key="13">
    <source>
        <dbReference type="Proteomes" id="UP001291687"/>
    </source>
</evidence>
<comment type="similarity">
    <text evidence="2">Belongs to the cation diffusion facilitator (CDF) transporter (TC 2.A.4) family. SLC30A subfamily.</text>
</comment>
<evidence type="ECO:0000256" key="4">
    <source>
        <dbReference type="ARBA" id="ARBA00022692"/>
    </source>
</evidence>
<dbReference type="Pfam" id="PF01545">
    <property type="entry name" value="Cation_efflux"/>
    <property type="match status" value="1"/>
</dbReference>
<feature type="transmembrane region" description="Helical" evidence="9">
    <location>
        <begin position="117"/>
        <end position="140"/>
    </location>
</feature>
<feature type="transmembrane region" description="Helical" evidence="9">
    <location>
        <begin position="51"/>
        <end position="69"/>
    </location>
</feature>
<dbReference type="SUPFAM" id="SSF160240">
    <property type="entry name" value="Cation efflux protein cytoplasmic domain-like"/>
    <property type="match status" value="1"/>
</dbReference>
<evidence type="ECO:0000313" key="12">
    <source>
        <dbReference type="EMBL" id="MEA0970925.1"/>
    </source>
</evidence>
<accession>A0ABU5NCN9</accession>
<reference evidence="12 13" key="1">
    <citation type="submission" date="2023-03" db="EMBL/GenBank/DDBJ databases">
        <title>Host association and intracellularity evolved multiple times independently in the Rickettsiales.</title>
        <authorList>
            <person name="Castelli M."/>
            <person name="Nardi T."/>
            <person name="Gammuto L."/>
            <person name="Bellinzona G."/>
            <person name="Sabaneyeva E."/>
            <person name="Potekhin A."/>
            <person name="Serra V."/>
            <person name="Petroni G."/>
            <person name="Sassera D."/>
        </authorList>
    </citation>
    <scope>NUCLEOTIDE SEQUENCE [LARGE SCALE GENOMIC DNA]</scope>
    <source>
        <strain evidence="12 13">Sr 2-6</strain>
    </source>
</reference>
<dbReference type="InterPro" id="IPR036837">
    <property type="entry name" value="Cation_efflux_CTD_sf"/>
</dbReference>